<keyword evidence="3" id="KW-1185">Reference proteome</keyword>
<accession>A0A225V5L7</accession>
<dbReference type="Proteomes" id="UP000198211">
    <property type="component" value="Unassembled WGS sequence"/>
</dbReference>
<dbReference type="AlphaFoldDB" id="A0A225V5L7"/>
<evidence type="ECO:0000313" key="3">
    <source>
        <dbReference type="Proteomes" id="UP000198211"/>
    </source>
</evidence>
<evidence type="ECO:0000313" key="2">
    <source>
        <dbReference type="EMBL" id="OWZ00047.1"/>
    </source>
</evidence>
<protein>
    <submittedName>
        <fullName evidence="2">Uncharacterized protein</fullName>
    </submittedName>
</protein>
<evidence type="ECO:0000256" key="1">
    <source>
        <dbReference type="SAM" id="MobiDB-lite"/>
    </source>
</evidence>
<comment type="caution">
    <text evidence="2">The sequence shown here is derived from an EMBL/GenBank/DDBJ whole genome shotgun (WGS) entry which is preliminary data.</text>
</comment>
<dbReference type="EMBL" id="NBNE01007945">
    <property type="protein sequence ID" value="OWZ00047.1"/>
    <property type="molecule type" value="Genomic_DNA"/>
</dbReference>
<gene>
    <name evidence="2" type="ORF">PHMEG_00028848</name>
</gene>
<organism evidence="2 3">
    <name type="scientific">Phytophthora megakarya</name>
    <dbReference type="NCBI Taxonomy" id="4795"/>
    <lineage>
        <taxon>Eukaryota</taxon>
        <taxon>Sar</taxon>
        <taxon>Stramenopiles</taxon>
        <taxon>Oomycota</taxon>
        <taxon>Peronosporomycetes</taxon>
        <taxon>Peronosporales</taxon>
        <taxon>Peronosporaceae</taxon>
        <taxon>Phytophthora</taxon>
    </lineage>
</organism>
<dbReference type="OrthoDB" id="126811at2759"/>
<sequence>MQTSQVFAYFKLSSLETDGYTYGSAEMPSSSDEPVLVEMVASGRWAFLDGHECTRAAVEVRQRAVTKEEALSGIGTYVGSYVCVAKAEQGSPKRWDYGVVTGYTWFPDRRAGELFVCFGEESSTWVFNSLELQDLTIPSYALRPCYNVPVADLMPAEMRQRHSDAFDHFSGSGLRATRNSATILRRLSAPELDESHTIPLYEAAAARVVFVSIKYALDFSYHQDGRRRVPPSVNLGESIFTGPVTADLGTATSGTRQIDPVMEGQSFLPGQLSDSDDSDGEAICVQAPTSVQHDSYAFLPNPAILRAIYSWDFGLRGLSVMHFAPIVVGSKRASSLNMTDFSKSASLPTAVVPKDLGSVIDSIDGLAVLVAVVFMPYVSDLVAETRKFVASLKSREGFSSVGALSKLVYWINWFQASHVLSHQAAGASSSGTSRVPKGKPGAQARAPVPQDVQDALPMMNGQSLCMRYISKVPCPSKHDGCFSRKRGHFAPATLPGIVFDFIQKNYGGLRKDCAAISREQSDD</sequence>
<reference evidence="3" key="1">
    <citation type="submission" date="2017-03" db="EMBL/GenBank/DDBJ databases">
        <title>Phytopthora megakarya and P. palmivora, two closely related causual agents of cacao black pod achieved similar genome size and gene model numbers by different mechanisms.</title>
        <authorList>
            <person name="Ali S."/>
            <person name="Shao J."/>
            <person name="Larry D.J."/>
            <person name="Kronmiller B."/>
            <person name="Shen D."/>
            <person name="Strem M.D."/>
            <person name="Melnick R.L."/>
            <person name="Guiltinan M.J."/>
            <person name="Tyler B.M."/>
            <person name="Meinhardt L.W."/>
            <person name="Bailey B.A."/>
        </authorList>
    </citation>
    <scope>NUCLEOTIDE SEQUENCE [LARGE SCALE GENOMIC DNA]</scope>
    <source>
        <strain evidence="3">zdho120</strain>
    </source>
</reference>
<feature type="region of interest" description="Disordered" evidence="1">
    <location>
        <begin position="427"/>
        <end position="449"/>
    </location>
</feature>
<name>A0A225V5L7_9STRA</name>
<proteinExistence type="predicted"/>